<evidence type="ECO:0000313" key="10">
    <source>
        <dbReference type="EMBL" id="WJZ96254.1"/>
    </source>
</evidence>
<dbReference type="InterPro" id="IPR017930">
    <property type="entry name" value="Myb_dom"/>
</dbReference>
<dbReference type="PROSITE" id="PS50090">
    <property type="entry name" value="MYB_LIKE"/>
    <property type="match status" value="2"/>
</dbReference>
<feature type="domain" description="Myb-like" evidence="8">
    <location>
        <begin position="10"/>
        <end position="62"/>
    </location>
</feature>
<reference evidence="10 11" key="1">
    <citation type="journal article" date="2023" name="Hortic Res">
        <title>The complete reference genome for grapevine (Vitis vinifera L.) genetics and breeding.</title>
        <authorList>
            <person name="Shi X."/>
            <person name="Cao S."/>
            <person name="Wang X."/>
            <person name="Huang S."/>
            <person name="Wang Y."/>
            <person name="Liu Z."/>
            <person name="Liu W."/>
            <person name="Leng X."/>
            <person name="Peng Y."/>
            <person name="Wang N."/>
            <person name="Wang Y."/>
            <person name="Ma Z."/>
            <person name="Xu X."/>
            <person name="Zhang F."/>
            <person name="Xue H."/>
            <person name="Zhong H."/>
            <person name="Wang Y."/>
            <person name="Zhang K."/>
            <person name="Velt A."/>
            <person name="Avia K."/>
            <person name="Holtgrawe D."/>
            <person name="Grimplet J."/>
            <person name="Matus J.T."/>
            <person name="Ware D."/>
            <person name="Wu X."/>
            <person name="Wang H."/>
            <person name="Liu C."/>
            <person name="Fang Y."/>
            <person name="Rustenholz C."/>
            <person name="Cheng Z."/>
            <person name="Xiao H."/>
            <person name="Zhou Y."/>
        </authorList>
    </citation>
    <scope>NUCLEOTIDE SEQUENCE [LARGE SCALE GENOMIC DNA]</scope>
    <source>
        <strain evidence="11">cv. Pinot noir / PN40024</strain>
        <tissue evidence="10">Leaf</tissue>
    </source>
</reference>
<evidence type="ECO:0000313" key="11">
    <source>
        <dbReference type="Proteomes" id="UP001227230"/>
    </source>
</evidence>
<evidence type="ECO:0000256" key="2">
    <source>
        <dbReference type="ARBA" id="ARBA00022737"/>
    </source>
</evidence>
<dbReference type="PANTHER" id="PTHR47997">
    <property type="entry name" value="MYB DOMAIN PROTEIN 55"/>
    <property type="match status" value="1"/>
</dbReference>
<keyword evidence="5" id="KW-0804">Transcription</keyword>
<dbReference type="Proteomes" id="UP001227230">
    <property type="component" value="Chromosome 10"/>
</dbReference>
<name>A0ABY9CMK0_VITVI</name>
<keyword evidence="2" id="KW-0677">Repeat</keyword>
<dbReference type="SMART" id="SM00717">
    <property type="entry name" value="SANT"/>
    <property type="match status" value="2"/>
</dbReference>
<dbReference type="InterPro" id="IPR009057">
    <property type="entry name" value="Homeodomain-like_sf"/>
</dbReference>
<accession>A0ABY9CMK0</accession>
<feature type="domain" description="HTH myb-type" evidence="9">
    <location>
        <begin position="63"/>
        <end position="117"/>
    </location>
</feature>
<keyword evidence="4" id="KW-0238">DNA-binding</keyword>
<dbReference type="EMBL" id="CP126657">
    <property type="protein sequence ID" value="WJZ96254.1"/>
    <property type="molecule type" value="Genomic_DNA"/>
</dbReference>
<evidence type="ECO:0000259" key="8">
    <source>
        <dbReference type="PROSITE" id="PS50090"/>
    </source>
</evidence>
<gene>
    <name evidence="10" type="ORF">VitviT2T_014956</name>
</gene>
<dbReference type="CDD" id="cd00167">
    <property type="entry name" value="SANT"/>
    <property type="match status" value="2"/>
</dbReference>
<dbReference type="InterPro" id="IPR001005">
    <property type="entry name" value="SANT/Myb"/>
</dbReference>
<keyword evidence="6" id="KW-0539">Nucleus</keyword>
<evidence type="ECO:0000256" key="5">
    <source>
        <dbReference type="ARBA" id="ARBA00023163"/>
    </source>
</evidence>
<keyword evidence="11" id="KW-1185">Reference proteome</keyword>
<evidence type="ECO:0008006" key="12">
    <source>
        <dbReference type="Google" id="ProtNLM"/>
    </source>
</evidence>
<feature type="compositionally biased region" description="Polar residues" evidence="7">
    <location>
        <begin position="185"/>
        <end position="217"/>
    </location>
</feature>
<dbReference type="InterPro" id="IPR051953">
    <property type="entry name" value="Plant_SW-associated_TFs"/>
</dbReference>
<feature type="domain" description="Myb-like" evidence="8">
    <location>
        <begin position="63"/>
        <end position="113"/>
    </location>
</feature>
<proteinExistence type="predicted"/>
<feature type="region of interest" description="Disordered" evidence="7">
    <location>
        <begin position="116"/>
        <end position="161"/>
    </location>
</feature>
<dbReference type="PANTHER" id="PTHR47997:SF28">
    <property type="entry name" value="TRANSCRIPTION FACTOR MYB15-LIKE"/>
    <property type="match status" value="1"/>
</dbReference>
<evidence type="ECO:0000259" key="9">
    <source>
        <dbReference type="PROSITE" id="PS51294"/>
    </source>
</evidence>
<evidence type="ECO:0000256" key="1">
    <source>
        <dbReference type="ARBA" id="ARBA00004123"/>
    </source>
</evidence>
<comment type="subcellular location">
    <subcellularLocation>
        <location evidence="1">Nucleus</location>
    </subcellularLocation>
</comment>
<evidence type="ECO:0000256" key="6">
    <source>
        <dbReference type="ARBA" id="ARBA00023242"/>
    </source>
</evidence>
<protein>
    <recommendedName>
        <fullName evidence="12">Transcription factor MYB15</fullName>
    </recommendedName>
</protein>
<keyword evidence="3" id="KW-0805">Transcription regulation</keyword>
<dbReference type="Gene3D" id="1.10.10.60">
    <property type="entry name" value="Homeodomain-like"/>
    <property type="match status" value="2"/>
</dbReference>
<evidence type="ECO:0000256" key="7">
    <source>
        <dbReference type="SAM" id="MobiDB-lite"/>
    </source>
</evidence>
<dbReference type="PROSITE" id="PS51294">
    <property type="entry name" value="HTH_MYB"/>
    <property type="match status" value="2"/>
</dbReference>
<evidence type="ECO:0000256" key="3">
    <source>
        <dbReference type="ARBA" id="ARBA00023015"/>
    </source>
</evidence>
<dbReference type="Pfam" id="PF00249">
    <property type="entry name" value="Myb_DNA-binding"/>
    <property type="match status" value="2"/>
</dbReference>
<sequence length="268" mass="30172">MVRTPYYSDVSTLKKGSWSPEEDQKLKAYIKRYGIWNWTEMPKAAGLSRSGKSCRLRWVNYLKPGIKRGSFSCEEEKTILEMHKKLGNRWSAIAERLPGRTDNEIKNYWHTKLRKLKDNSAPRAKSQAPKTSTVEAKPIGSPKDASSLGSEHPWSSQLSIDDSSSSITSLAVGADEIQLEGNSRDPMSTDSTQPFAYDSSSSVTSPAVGTDKNQTMEGSAESERTFGDFQAFPVDDLFMPGDYFWETYPDLELAFPICEEWVQEPLWT</sequence>
<evidence type="ECO:0000256" key="4">
    <source>
        <dbReference type="ARBA" id="ARBA00023125"/>
    </source>
</evidence>
<organism evidence="10 11">
    <name type="scientific">Vitis vinifera</name>
    <name type="common">Grape</name>
    <dbReference type="NCBI Taxonomy" id="29760"/>
    <lineage>
        <taxon>Eukaryota</taxon>
        <taxon>Viridiplantae</taxon>
        <taxon>Streptophyta</taxon>
        <taxon>Embryophyta</taxon>
        <taxon>Tracheophyta</taxon>
        <taxon>Spermatophyta</taxon>
        <taxon>Magnoliopsida</taxon>
        <taxon>eudicotyledons</taxon>
        <taxon>Gunneridae</taxon>
        <taxon>Pentapetalae</taxon>
        <taxon>rosids</taxon>
        <taxon>Vitales</taxon>
        <taxon>Vitaceae</taxon>
        <taxon>Viteae</taxon>
        <taxon>Vitis</taxon>
    </lineage>
</organism>
<feature type="domain" description="HTH myb-type" evidence="9">
    <location>
        <begin position="12"/>
        <end position="62"/>
    </location>
</feature>
<dbReference type="SUPFAM" id="SSF46689">
    <property type="entry name" value="Homeodomain-like"/>
    <property type="match status" value="1"/>
</dbReference>
<feature type="region of interest" description="Disordered" evidence="7">
    <location>
        <begin position="178"/>
        <end position="220"/>
    </location>
</feature>